<dbReference type="STRING" id="316057.RPD_0034"/>
<dbReference type="BioCyc" id="RPAL316057:RPD_RS00170-MONOMER"/>
<accession>Q13F65</accession>
<proteinExistence type="predicted"/>
<reference evidence="1 2" key="1">
    <citation type="submission" date="2006-03" db="EMBL/GenBank/DDBJ databases">
        <title>Complete sequence of Rhodopseudomonas palustris BisB5.</title>
        <authorList>
            <consortium name="US DOE Joint Genome Institute"/>
            <person name="Copeland A."/>
            <person name="Lucas S."/>
            <person name="Lapidus A."/>
            <person name="Barry K."/>
            <person name="Detter J.C."/>
            <person name="Glavina del Rio T."/>
            <person name="Hammon N."/>
            <person name="Israni S."/>
            <person name="Dalin E."/>
            <person name="Tice H."/>
            <person name="Pitluck S."/>
            <person name="Chain P."/>
            <person name="Malfatti S."/>
            <person name="Shin M."/>
            <person name="Vergez L."/>
            <person name="Schmutz J."/>
            <person name="Larimer F."/>
            <person name="Land M."/>
            <person name="Hauser L."/>
            <person name="Pelletier D.A."/>
            <person name="Kyrpides N."/>
            <person name="Lykidis A."/>
            <person name="Oda Y."/>
            <person name="Harwood C.S."/>
            <person name="Richardson P."/>
        </authorList>
    </citation>
    <scope>NUCLEOTIDE SEQUENCE [LARGE SCALE GENOMIC DNA]</scope>
    <source>
        <strain evidence="1 2">BisB5</strain>
    </source>
</reference>
<evidence type="ECO:0000313" key="1">
    <source>
        <dbReference type="EMBL" id="ABE37274.1"/>
    </source>
</evidence>
<dbReference type="eggNOG" id="ENOG50321M4">
    <property type="taxonomic scope" value="Bacteria"/>
</dbReference>
<organism evidence="1 2">
    <name type="scientific">Rhodopseudomonas palustris (strain BisB5)</name>
    <dbReference type="NCBI Taxonomy" id="316057"/>
    <lineage>
        <taxon>Bacteria</taxon>
        <taxon>Pseudomonadati</taxon>
        <taxon>Pseudomonadota</taxon>
        <taxon>Alphaproteobacteria</taxon>
        <taxon>Hyphomicrobiales</taxon>
        <taxon>Nitrobacteraceae</taxon>
        <taxon>Rhodopseudomonas</taxon>
    </lineage>
</organism>
<dbReference type="AlphaFoldDB" id="Q13F65"/>
<dbReference type="SUPFAM" id="SSF102712">
    <property type="entry name" value="JAB1/MPN domain"/>
    <property type="match status" value="1"/>
</dbReference>
<name>Q13F65_RHOPS</name>
<dbReference type="HOGENOM" id="CLU_112902_0_0_5"/>
<dbReference type="EMBL" id="CP000283">
    <property type="protein sequence ID" value="ABE37274.1"/>
    <property type="molecule type" value="Genomic_DNA"/>
</dbReference>
<gene>
    <name evidence="1" type="ordered locus">RPD_0034</name>
</gene>
<protein>
    <submittedName>
        <fullName evidence="1">Uncharacterized protein</fullName>
    </submittedName>
</protein>
<dbReference type="Proteomes" id="UP000001818">
    <property type="component" value="Chromosome"/>
</dbReference>
<dbReference type="Gene3D" id="3.40.140.10">
    <property type="entry name" value="Cytidine Deaminase, domain 2"/>
    <property type="match status" value="1"/>
</dbReference>
<evidence type="ECO:0000313" key="2">
    <source>
        <dbReference type="Proteomes" id="UP000001818"/>
    </source>
</evidence>
<sequence length="156" mass="17349">MSSIICTRSVLERTISIIRRDGNRGEERVALWLATAAQRSPAAIVEVYEPEQVVEVDSFYIPPASMRALMNHLRSTRRRIAAQIHTHPGRAYHSDADAKWAIIRHSGALSLVLPHFANATTVENFLEEVMTYEYSPAGEWIHCPNVGAGARVVVTA</sequence>
<dbReference type="KEGG" id="rpd:RPD_0034"/>